<evidence type="ECO:0000256" key="1">
    <source>
        <dbReference type="SAM" id="MobiDB-lite"/>
    </source>
</evidence>
<dbReference type="eggNOG" id="ENOG502R5RU">
    <property type="taxonomic scope" value="Eukaryota"/>
</dbReference>
<sequence>LPLLQQGHGFPVSLASSSSPPAPPQPPHFSSAASSSDFHHAEADPRDQGLPPDCEEEGREVGADQEDQGRRQVQGPVLQVPLHPLRLRRRQGQQAQAVAPPRFDCPGGLSIKARPCCL</sequence>
<accession>A0A0E0LLX3</accession>
<dbReference type="Proteomes" id="UP000026962">
    <property type="component" value="Chromosome 7"/>
</dbReference>
<dbReference type="OMA" id="KARPCYL"/>
<protein>
    <submittedName>
        <fullName evidence="2">Uncharacterized protein</fullName>
    </submittedName>
</protein>
<name>A0A0E0LLX3_ORYPU</name>
<feature type="compositionally biased region" description="Basic and acidic residues" evidence="1">
    <location>
        <begin position="59"/>
        <end position="70"/>
    </location>
</feature>
<reference evidence="2" key="2">
    <citation type="submission" date="2018-05" db="EMBL/GenBank/DDBJ databases">
        <title>OpunRS2 (Oryza punctata Reference Sequence Version 2).</title>
        <authorList>
            <person name="Zhang J."/>
            <person name="Kudrna D."/>
            <person name="Lee S."/>
            <person name="Talag J."/>
            <person name="Welchert J."/>
            <person name="Wing R.A."/>
        </authorList>
    </citation>
    <scope>NUCLEOTIDE SEQUENCE [LARGE SCALE GENOMIC DNA]</scope>
</reference>
<feature type="region of interest" description="Disordered" evidence="1">
    <location>
        <begin position="1"/>
        <end position="83"/>
    </location>
</feature>
<evidence type="ECO:0000313" key="3">
    <source>
        <dbReference type="Proteomes" id="UP000026962"/>
    </source>
</evidence>
<feature type="compositionally biased region" description="Basic and acidic residues" evidence="1">
    <location>
        <begin position="37"/>
        <end position="47"/>
    </location>
</feature>
<dbReference type="EnsemblPlants" id="OPUNC07G16660.1">
    <property type="protein sequence ID" value="OPUNC07G16660.1"/>
    <property type="gene ID" value="OPUNC07G16660"/>
</dbReference>
<proteinExistence type="predicted"/>
<keyword evidence="3" id="KW-1185">Reference proteome</keyword>
<organism evidence="2">
    <name type="scientific">Oryza punctata</name>
    <name type="common">Red rice</name>
    <dbReference type="NCBI Taxonomy" id="4537"/>
    <lineage>
        <taxon>Eukaryota</taxon>
        <taxon>Viridiplantae</taxon>
        <taxon>Streptophyta</taxon>
        <taxon>Embryophyta</taxon>
        <taxon>Tracheophyta</taxon>
        <taxon>Spermatophyta</taxon>
        <taxon>Magnoliopsida</taxon>
        <taxon>Liliopsida</taxon>
        <taxon>Poales</taxon>
        <taxon>Poaceae</taxon>
        <taxon>BOP clade</taxon>
        <taxon>Oryzoideae</taxon>
        <taxon>Oryzeae</taxon>
        <taxon>Oryzinae</taxon>
        <taxon>Oryza</taxon>
    </lineage>
</organism>
<evidence type="ECO:0000313" key="2">
    <source>
        <dbReference type="EnsemblPlants" id="OPUNC07G16660.1"/>
    </source>
</evidence>
<reference evidence="2" key="1">
    <citation type="submission" date="2015-04" db="UniProtKB">
        <authorList>
            <consortium name="EnsemblPlants"/>
        </authorList>
    </citation>
    <scope>IDENTIFICATION</scope>
</reference>
<dbReference type="HOGENOM" id="CLU_2079087_0_0_1"/>
<dbReference type="AlphaFoldDB" id="A0A0E0LLX3"/>
<dbReference type="Gramene" id="OPUNC07G16660.1">
    <property type="protein sequence ID" value="OPUNC07G16660.1"/>
    <property type="gene ID" value="OPUNC07G16660"/>
</dbReference>